<feature type="transmembrane region" description="Helical" evidence="1">
    <location>
        <begin position="185"/>
        <end position="202"/>
    </location>
</feature>
<dbReference type="SUPFAM" id="SSF103473">
    <property type="entry name" value="MFS general substrate transporter"/>
    <property type="match status" value="1"/>
</dbReference>
<dbReference type="EMBL" id="FBSY01000007">
    <property type="protein sequence ID" value="CUW10251.1"/>
    <property type="molecule type" value="Genomic_DNA"/>
</dbReference>
<dbReference type="InterPro" id="IPR036259">
    <property type="entry name" value="MFS_trans_sf"/>
</dbReference>
<evidence type="ECO:0000313" key="4">
    <source>
        <dbReference type="Proteomes" id="UP000199271"/>
    </source>
</evidence>
<dbReference type="Pfam" id="PF06570">
    <property type="entry name" value="DUF1129"/>
    <property type="match status" value="1"/>
</dbReference>
<evidence type="ECO:0000313" key="2">
    <source>
        <dbReference type="EMBL" id="CUW10251.1"/>
    </source>
</evidence>
<dbReference type="InterPro" id="IPR009214">
    <property type="entry name" value="DUF1129"/>
</dbReference>
<reference evidence="2 4" key="1">
    <citation type="submission" date="2015-12" db="EMBL/GenBank/DDBJ databases">
        <authorList>
            <person name="Andreevskaya M."/>
        </authorList>
    </citation>
    <scope>NUCLEOTIDE SEQUENCE [LARGE SCALE GENOMIC DNA]</scope>
    <source>
        <strain evidence="2 4">C122c</strain>
    </source>
</reference>
<protein>
    <submittedName>
        <fullName evidence="3">DUF1129 domain-containing protein</fullName>
    </submittedName>
    <submittedName>
        <fullName evidence="2">Integral membrane protein</fullName>
    </submittedName>
</protein>
<gene>
    <name evidence="2" type="ORF">C122C_0778</name>
    <name evidence="3" type="ORF">KIJ12_06895</name>
</gene>
<dbReference type="GeneID" id="34301715"/>
<reference evidence="3" key="2">
    <citation type="submission" date="2021-05" db="EMBL/GenBank/DDBJ databases">
        <title>Pangenome of Leuconostoc gelidum warrants species status for Leuconostoc gelidum subsp. gasicomitatum.</title>
        <authorList>
            <person name="Johansson P."/>
            <person name="Sade E."/>
            <person name="Hultman J."/>
            <person name="Auvinen P."/>
            <person name="Bjorkroth J."/>
        </authorList>
    </citation>
    <scope>NUCLEOTIDE SEQUENCE</scope>
    <source>
        <strain evidence="3">A.21.4</strain>
    </source>
</reference>
<comment type="caution">
    <text evidence="3">The sequence shown here is derived from an EMBL/GenBank/DDBJ whole genome shotgun (WGS) entry which is preliminary data.</text>
</comment>
<evidence type="ECO:0000313" key="5">
    <source>
        <dbReference type="Proteomes" id="UP000752647"/>
    </source>
</evidence>
<dbReference type="Proteomes" id="UP000199271">
    <property type="component" value="Unassembled WGS sequence"/>
</dbReference>
<keyword evidence="1" id="KW-0812">Transmembrane</keyword>
<dbReference type="EMBL" id="JAHBFI010000017">
    <property type="protein sequence ID" value="MBZ5962872.1"/>
    <property type="molecule type" value="Genomic_DNA"/>
</dbReference>
<accession>A0A9Q3SYD5</accession>
<dbReference type="PIRSF" id="PIRSF033111">
    <property type="entry name" value="UCP033111"/>
    <property type="match status" value="1"/>
</dbReference>
<keyword evidence="1" id="KW-1133">Transmembrane helix</keyword>
<dbReference type="AlphaFoldDB" id="A0A9Q3SYD5"/>
<dbReference type="RefSeq" id="WP_013231949.1">
    <property type="nucleotide sequence ID" value="NZ_BPKT01000006.1"/>
</dbReference>
<feature type="transmembrane region" description="Helical" evidence="1">
    <location>
        <begin position="84"/>
        <end position="110"/>
    </location>
</feature>
<name>A0A9Q3SYD5_9LACO</name>
<organism evidence="3 5">
    <name type="scientific">Leuconostoc gasicomitatum</name>
    <dbReference type="NCBI Taxonomy" id="115778"/>
    <lineage>
        <taxon>Bacteria</taxon>
        <taxon>Bacillati</taxon>
        <taxon>Bacillota</taxon>
        <taxon>Bacilli</taxon>
        <taxon>Lactobacillales</taxon>
        <taxon>Lactobacillaceae</taxon>
        <taxon>Leuconostoc</taxon>
        <taxon>Leuconostoc gelidum group</taxon>
    </lineage>
</organism>
<feature type="transmembrane region" description="Helical" evidence="1">
    <location>
        <begin position="158"/>
        <end position="179"/>
    </location>
</feature>
<proteinExistence type="predicted"/>
<evidence type="ECO:0000256" key="1">
    <source>
        <dbReference type="SAM" id="Phobius"/>
    </source>
</evidence>
<keyword evidence="4" id="KW-1185">Reference proteome</keyword>
<feature type="transmembrane region" description="Helical" evidence="1">
    <location>
        <begin position="116"/>
        <end position="137"/>
    </location>
</feature>
<evidence type="ECO:0000313" key="3">
    <source>
        <dbReference type="EMBL" id="MBZ5962872.1"/>
    </source>
</evidence>
<dbReference type="OMA" id="MVKYNDW"/>
<dbReference type="Proteomes" id="UP000752647">
    <property type="component" value="Unassembled WGS sequence"/>
</dbReference>
<keyword evidence="1" id="KW-0472">Membrane</keyword>
<sequence length="234" mass="26030">MSEKKEQLTKKNEDFIFRFKKLLLQNSQLSTDKIMEVTNEVEQKLIEAQGTGQTAAQLYGTPTQAVQQFLDPKKLAKKLHDYKFWNLAADTSLAILMLFCAVFGLSLFFSKNTNNQGAGIVSLFLIAALGGSIYTAVILKLTPDPKKIKNAKQKNYRWLYLIGAIAAWIIGFIVLGLLPKVINPTLPPVAYIILAVVAYGAFRWNRQYSGLKGGFLAISQLSQQARLEAAQAKK</sequence>